<accession>A0A7Z0JCH7</accession>
<dbReference type="EMBL" id="JACCFS010000001">
    <property type="protein sequence ID" value="NYJ36484.1"/>
    <property type="molecule type" value="Genomic_DNA"/>
</dbReference>
<evidence type="ECO:0000256" key="1">
    <source>
        <dbReference type="SAM" id="Phobius"/>
    </source>
</evidence>
<dbReference type="Pfam" id="PF13559">
    <property type="entry name" value="DUF4129"/>
    <property type="match status" value="1"/>
</dbReference>
<evidence type="ECO:0000313" key="3">
    <source>
        <dbReference type="EMBL" id="NYJ36484.1"/>
    </source>
</evidence>
<evidence type="ECO:0000259" key="2">
    <source>
        <dbReference type="Pfam" id="PF13559"/>
    </source>
</evidence>
<feature type="transmembrane region" description="Helical" evidence="1">
    <location>
        <begin position="63"/>
        <end position="83"/>
    </location>
</feature>
<sequence length="211" mass="22899">MTPHLAADLEVTRDEGRRRALEELSDPLYGAREPSLLDRLRTWFSELLASLADMGGGVLSGQWYLVALLVVVAALVVWLIVYLRPSRSRARRVPVHEGRPLSAADHRAAADAHEARGAYAEAVSERLRAISVDLEDRAVITPRVGRTATELAAEAAAVLPEEASALHDGASIFNDVAYGDREATADSARVLRELDGRLRAARPAQAEEAHP</sequence>
<keyword evidence="1" id="KW-1133">Transmembrane helix</keyword>
<organism evidence="3 4">
    <name type="scientific">Nocardiopsis aegyptia</name>
    <dbReference type="NCBI Taxonomy" id="220378"/>
    <lineage>
        <taxon>Bacteria</taxon>
        <taxon>Bacillati</taxon>
        <taxon>Actinomycetota</taxon>
        <taxon>Actinomycetes</taxon>
        <taxon>Streptosporangiales</taxon>
        <taxon>Nocardiopsidaceae</taxon>
        <taxon>Nocardiopsis</taxon>
    </lineage>
</organism>
<gene>
    <name evidence="3" type="ORF">HNR10_004365</name>
</gene>
<dbReference type="InterPro" id="IPR025403">
    <property type="entry name" value="TgpA-like_C"/>
</dbReference>
<proteinExistence type="predicted"/>
<feature type="domain" description="Protein-glutamine gamma-glutamyltransferase-like C-terminal" evidence="2">
    <location>
        <begin position="127"/>
        <end position="194"/>
    </location>
</feature>
<dbReference type="AlphaFoldDB" id="A0A7Z0JCH7"/>
<evidence type="ECO:0000313" key="4">
    <source>
        <dbReference type="Proteomes" id="UP000572051"/>
    </source>
</evidence>
<dbReference type="Proteomes" id="UP000572051">
    <property type="component" value="Unassembled WGS sequence"/>
</dbReference>
<name>A0A7Z0JCH7_9ACTN</name>
<keyword evidence="1" id="KW-0472">Membrane</keyword>
<reference evidence="3 4" key="1">
    <citation type="submission" date="2020-07" db="EMBL/GenBank/DDBJ databases">
        <title>Sequencing the genomes of 1000 actinobacteria strains.</title>
        <authorList>
            <person name="Klenk H.-P."/>
        </authorList>
    </citation>
    <scope>NUCLEOTIDE SEQUENCE [LARGE SCALE GENOMIC DNA]</scope>
    <source>
        <strain evidence="3 4">DSM 44442</strain>
    </source>
</reference>
<keyword evidence="4" id="KW-1185">Reference proteome</keyword>
<protein>
    <recommendedName>
        <fullName evidence="2">Protein-glutamine gamma-glutamyltransferase-like C-terminal domain-containing protein</fullName>
    </recommendedName>
</protein>
<dbReference type="RefSeq" id="WP_179826415.1">
    <property type="nucleotide sequence ID" value="NZ_JACCFS010000001.1"/>
</dbReference>
<keyword evidence="1" id="KW-0812">Transmembrane</keyword>
<comment type="caution">
    <text evidence="3">The sequence shown here is derived from an EMBL/GenBank/DDBJ whole genome shotgun (WGS) entry which is preliminary data.</text>
</comment>